<dbReference type="EMBL" id="JRES01000379">
    <property type="protein sequence ID" value="KNC31800.1"/>
    <property type="molecule type" value="Genomic_DNA"/>
</dbReference>
<proteinExistence type="predicted"/>
<protein>
    <submittedName>
        <fullName evidence="2">Uncharacterized protein</fullName>
    </submittedName>
</protein>
<feature type="region of interest" description="Disordered" evidence="1">
    <location>
        <begin position="140"/>
        <end position="162"/>
    </location>
</feature>
<evidence type="ECO:0000256" key="1">
    <source>
        <dbReference type="SAM" id="MobiDB-lite"/>
    </source>
</evidence>
<gene>
    <name evidence="2" type="ORF">FF38_07696</name>
</gene>
<sequence length="162" mass="19021">MQYQRDKKNTTTFSENLQEYTISRLHYARNSKNRSSSSMLAEIVRSSGCQMFEYWLYVLLQQKEKTVSVCVVTEVKVHNKCKQYTTIVFVHTNKFIYECNILLSYYGSGSYKNVLSTLMDINDFAAESTTIIREHFRTRTNDENDDNDDDGDEEDVDYLTIH</sequence>
<dbReference type="AlphaFoldDB" id="A0A0L0CHR7"/>
<evidence type="ECO:0000313" key="3">
    <source>
        <dbReference type="Proteomes" id="UP000037069"/>
    </source>
</evidence>
<evidence type="ECO:0000313" key="2">
    <source>
        <dbReference type="EMBL" id="KNC31800.1"/>
    </source>
</evidence>
<feature type="compositionally biased region" description="Acidic residues" evidence="1">
    <location>
        <begin position="143"/>
        <end position="162"/>
    </location>
</feature>
<accession>A0A0L0CHR7</accession>
<organism evidence="2 3">
    <name type="scientific">Lucilia cuprina</name>
    <name type="common">Green bottle fly</name>
    <name type="synonym">Australian sheep blowfly</name>
    <dbReference type="NCBI Taxonomy" id="7375"/>
    <lineage>
        <taxon>Eukaryota</taxon>
        <taxon>Metazoa</taxon>
        <taxon>Ecdysozoa</taxon>
        <taxon>Arthropoda</taxon>
        <taxon>Hexapoda</taxon>
        <taxon>Insecta</taxon>
        <taxon>Pterygota</taxon>
        <taxon>Neoptera</taxon>
        <taxon>Endopterygota</taxon>
        <taxon>Diptera</taxon>
        <taxon>Brachycera</taxon>
        <taxon>Muscomorpha</taxon>
        <taxon>Oestroidea</taxon>
        <taxon>Calliphoridae</taxon>
        <taxon>Luciliinae</taxon>
        <taxon>Lucilia</taxon>
    </lineage>
</organism>
<dbReference type="Proteomes" id="UP000037069">
    <property type="component" value="Unassembled WGS sequence"/>
</dbReference>
<keyword evidence="3" id="KW-1185">Reference proteome</keyword>
<comment type="caution">
    <text evidence="2">The sequence shown here is derived from an EMBL/GenBank/DDBJ whole genome shotgun (WGS) entry which is preliminary data.</text>
</comment>
<name>A0A0L0CHR7_LUCCU</name>
<reference evidence="2 3" key="1">
    <citation type="journal article" date="2015" name="Nat. Commun.">
        <title>Lucilia cuprina genome unlocks parasitic fly biology to underpin future interventions.</title>
        <authorList>
            <person name="Anstead C.A."/>
            <person name="Korhonen P.K."/>
            <person name="Young N.D."/>
            <person name="Hall R.S."/>
            <person name="Jex A.R."/>
            <person name="Murali S.C."/>
            <person name="Hughes D.S."/>
            <person name="Lee S.F."/>
            <person name="Perry T."/>
            <person name="Stroehlein A.J."/>
            <person name="Ansell B.R."/>
            <person name="Breugelmans B."/>
            <person name="Hofmann A."/>
            <person name="Qu J."/>
            <person name="Dugan S."/>
            <person name="Lee S.L."/>
            <person name="Chao H."/>
            <person name="Dinh H."/>
            <person name="Han Y."/>
            <person name="Doddapaneni H.V."/>
            <person name="Worley K.C."/>
            <person name="Muzny D.M."/>
            <person name="Ioannidis P."/>
            <person name="Waterhouse R.M."/>
            <person name="Zdobnov E.M."/>
            <person name="James P.J."/>
            <person name="Bagnall N.H."/>
            <person name="Kotze A.C."/>
            <person name="Gibbs R.A."/>
            <person name="Richards S."/>
            <person name="Batterham P."/>
            <person name="Gasser R.B."/>
        </authorList>
    </citation>
    <scope>NUCLEOTIDE SEQUENCE [LARGE SCALE GENOMIC DNA]</scope>
    <source>
        <strain evidence="2 3">LS</strain>
        <tissue evidence="2">Full body</tissue>
    </source>
</reference>